<dbReference type="GO" id="GO:0005634">
    <property type="term" value="C:nucleus"/>
    <property type="evidence" value="ECO:0007669"/>
    <property type="project" value="TreeGrafter"/>
</dbReference>
<organism evidence="10">
    <name type="scientific">Micromonas pusilla (strain CCMP1545)</name>
    <name type="common">Picoplanktonic green alga</name>
    <dbReference type="NCBI Taxonomy" id="564608"/>
    <lineage>
        <taxon>Eukaryota</taxon>
        <taxon>Viridiplantae</taxon>
        <taxon>Chlorophyta</taxon>
        <taxon>Mamiellophyceae</taxon>
        <taxon>Mamiellales</taxon>
        <taxon>Mamiellaceae</taxon>
        <taxon>Micromonas</taxon>
    </lineage>
</organism>
<dbReference type="GO" id="GO:0046872">
    <property type="term" value="F:metal ion binding"/>
    <property type="evidence" value="ECO:0007669"/>
    <property type="project" value="UniProtKB-KW"/>
</dbReference>
<keyword evidence="3" id="KW-0479">Metal-binding</keyword>
<dbReference type="SUPFAM" id="SSF52467">
    <property type="entry name" value="DHS-like NAD/FAD-binding domain"/>
    <property type="match status" value="1"/>
</dbReference>
<dbReference type="KEGG" id="mpp:MICPUCDRAFT_15302"/>
<protein>
    <submittedName>
        <fullName evidence="9">Histone deacetylase</fullName>
    </submittedName>
</protein>
<dbReference type="PANTHER" id="PTHR11085:SF6">
    <property type="entry name" value="NAD-DEPENDENT PROTEIN DEACETYLASE SIRTUIN-2"/>
    <property type="match status" value="1"/>
</dbReference>
<dbReference type="eggNOG" id="KOG2682">
    <property type="taxonomic scope" value="Eukaryota"/>
</dbReference>
<dbReference type="InterPro" id="IPR003000">
    <property type="entry name" value="Sirtuin"/>
</dbReference>
<evidence type="ECO:0000313" key="9">
    <source>
        <dbReference type="EMBL" id="EEH58913.1"/>
    </source>
</evidence>
<dbReference type="PANTHER" id="PTHR11085">
    <property type="entry name" value="NAD-DEPENDENT PROTEIN DEACYLASE SIRTUIN-5, MITOCHONDRIAL-RELATED"/>
    <property type="match status" value="1"/>
</dbReference>
<dbReference type="InterPro" id="IPR050134">
    <property type="entry name" value="NAD-dep_sirtuin_deacylases"/>
</dbReference>
<keyword evidence="10" id="KW-1185">Reference proteome</keyword>
<dbReference type="InterPro" id="IPR026591">
    <property type="entry name" value="Sirtuin_cat_small_dom_sf"/>
</dbReference>
<evidence type="ECO:0000256" key="2">
    <source>
        <dbReference type="ARBA" id="ARBA00022679"/>
    </source>
</evidence>
<dbReference type="OrthoDB" id="424302at2759"/>
<proteinExistence type="predicted"/>
<dbReference type="OMA" id="ATHSCID"/>
<feature type="compositionally biased region" description="Basic and acidic residues" evidence="7">
    <location>
        <begin position="10"/>
        <end position="31"/>
    </location>
</feature>
<dbReference type="RefSeq" id="XP_003057268.1">
    <property type="nucleotide sequence ID" value="XM_003057222.1"/>
</dbReference>
<keyword evidence="4" id="KW-0862">Zinc</keyword>
<dbReference type="Gene3D" id="3.40.50.1220">
    <property type="entry name" value="TPP-binding domain"/>
    <property type="match status" value="1"/>
</dbReference>
<sequence>MGGSDPLPGDDPRDEAPAGITDDARRDDTTAKTDSTVEASDGSEEEHSNRGLAEVDSTDAVASVSGSDDDEEVEEELTGLAALIRKLALKAEEKNATEAAAEEEPATFDTTPLLSTFDVAGVAEYITSGKAKNVIVMVGAGISVSAGIPDFRTPGTGLYDNLQKYDLPHPTAVFELDYFRENPSPFYLLAKELYPGQYPPTPTHHFIHLLHKKGILLRCFSQNIDSLEAATGLPRELIVPAHGNFDTARCLNGHDADVDEVRQHVDDGIPMRCKDCDELVKPDIVFFGENLPERFHTLARRDFPECDLLVIAGTSLEVHPFAGLIDFPNEDVPRFLVNREKVGEMDERMREFSRLVGRGAGLNFGEDNRRDALFLGDCDAGFAELARLLGWGDELDELVRAGVEKVKSPTIDR</sequence>
<reference evidence="9 10" key="1">
    <citation type="journal article" date="2009" name="Science">
        <title>Green evolution and dynamic adaptations revealed by genomes of the marine picoeukaryotes Micromonas.</title>
        <authorList>
            <person name="Worden A.Z."/>
            <person name="Lee J.H."/>
            <person name="Mock T."/>
            <person name="Rouze P."/>
            <person name="Simmons M.P."/>
            <person name="Aerts A.L."/>
            <person name="Allen A.E."/>
            <person name="Cuvelier M.L."/>
            <person name="Derelle E."/>
            <person name="Everett M.V."/>
            <person name="Foulon E."/>
            <person name="Grimwood J."/>
            <person name="Gundlach H."/>
            <person name="Henrissat B."/>
            <person name="Napoli C."/>
            <person name="McDonald S.M."/>
            <person name="Parker M.S."/>
            <person name="Rombauts S."/>
            <person name="Salamov A."/>
            <person name="Von Dassow P."/>
            <person name="Badger J.H."/>
            <person name="Coutinho P.M."/>
            <person name="Demir E."/>
            <person name="Dubchak I."/>
            <person name="Gentemann C."/>
            <person name="Eikrem W."/>
            <person name="Gready J.E."/>
            <person name="John U."/>
            <person name="Lanier W."/>
            <person name="Lindquist E.A."/>
            <person name="Lucas S."/>
            <person name="Mayer K.F."/>
            <person name="Moreau H."/>
            <person name="Not F."/>
            <person name="Otillar R."/>
            <person name="Panaud O."/>
            <person name="Pangilinan J."/>
            <person name="Paulsen I."/>
            <person name="Piegu B."/>
            <person name="Poliakov A."/>
            <person name="Robbens S."/>
            <person name="Schmutz J."/>
            <person name="Toulza E."/>
            <person name="Wyss T."/>
            <person name="Zelensky A."/>
            <person name="Zhou K."/>
            <person name="Armbrust E.V."/>
            <person name="Bhattacharya D."/>
            <person name="Goodenough U.W."/>
            <person name="Van de Peer Y."/>
            <person name="Grigoriev I.V."/>
        </authorList>
    </citation>
    <scope>NUCLEOTIDE SEQUENCE [LARGE SCALE GENOMIC DNA]</scope>
    <source>
        <strain evidence="9 10">CCMP1545</strain>
    </source>
</reference>
<dbReference type="GO" id="GO:0070403">
    <property type="term" value="F:NAD+ binding"/>
    <property type="evidence" value="ECO:0007669"/>
    <property type="project" value="InterPro"/>
</dbReference>
<evidence type="ECO:0000256" key="1">
    <source>
        <dbReference type="ARBA" id="ARBA00001947"/>
    </source>
</evidence>
<gene>
    <name evidence="9" type="ORF">MICPUCDRAFT_15302</name>
</gene>
<evidence type="ECO:0000256" key="6">
    <source>
        <dbReference type="PROSITE-ProRule" id="PRU00236"/>
    </source>
</evidence>
<dbReference type="STRING" id="564608.C1MPE3"/>
<name>C1MPE3_MICPC</name>
<feature type="domain" description="Deacetylase sirtuin-type" evidence="8">
    <location>
        <begin position="112"/>
        <end position="392"/>
    </location>
</feature>
<evidence type="ECO:0000256" key="4">
    <source>
        <dbReference type="ARBA" id="ARBA00022833"/>
    </source>
</evidence>
<evidence type="ECO:0000313" key="10">
    <source>
        <dbReference type="Proteomes" id="UP000001876"/>
    </source>
</evidence>
<evidence type="ECO:0000256" key="3">
    <source>
        <dbReference type="ARBA" id="ARBA00022723"/>
    </source>
</evidence>
<dbReference type="PROSITE" id="PS50305">
    <property type="entry name" value="SIRTUIN"/>
    <property type="match status" value="1"/>
</dbReference>
<feature type="compositionally biased region" description="Low complexity" evidence="7">
    <location>
        <begin position="54"/>
        <end position="66"/>
    </location>
</feature>
<comment type="cofactor">
    <cofactor evidence="1">
        <name>Zn(2+)</name>
        <dbReference type="ChEBI" id="CHEBI:29105"/>
    </cofactor>
</comment>
<comment type="caution">
    <text evidence="6">Lacks conserved residue(s) required for the propagation of feature annotation.</text>
</comment>
<dbReference type="InterPro" id="IPR026590">
    <property type="entry name" value="Ssirtuin_cat_dom"/>
</dbReference>
<evidence type="ECO:0000256" key="7">
    <source>
        <dbReference type="SAM" id="MobiDB-lite"/>
    </source>
</evidence>
<keyword evidence="2" id="KW-0808">Transferase</keyword>
<accession>C1MPE3</accession>
<dbReference type="GO" id="GO:0017136">
    <property type="term" value="F:histone deacetylase activity, NAD-dependent"/>
    <property type="evidence" value="ECO:0007669"/>
    <property type="project" value="TreeGrafter"/>
</dbReference>
<keyword evidence="5" id="KW-0520">NAD</keyword>
<dbReference type="EMBL" id="GG663737">
    <property type="protein sequence ID" value="EEH58913.1"/>
    <property type="molecule type" value="Genomic_DNA"/>
</dbReference>
<dbReference type="InterPro" id="IPR029035">
    <property type="entry name" value="DHS-like_NAD/FAD-binding_dom"/>
</dbReference>
<dbReference type="GeneID" id="9682247"/>
<evidence type="ECO:0000256" key="5">
    <source>
        <dbReference type="ARBA" id="ARBA00023027"/>
    </source>
</evidence>
<dbReference type="Gene3D" id="3.30.1600.10">
    <property type="entry name" value="SIR2/SIRT2 'Small Domain"/>
    <property type="match status" value="1"/>
</dbReference>
<dbReference type="Pfam" id="PF02146">
    <property type="entry name" value="SIR2"/>
    <property type="match status" value="1"/>
</dbReference>
<dbReference type="Proteomes" id="UP000001876">
    <property type="component" value="Unassembled WGS sequence"/>
</dbReference>
<feature type="region of interest" description="Disordered" evidence="7">
    <location>
        <begin position="1"/>
        <end position="76"/>
    </location>
</feature>
<dbReference type="AlphaFoldDB" id="C1MPE3"/>
<feature type="compositionally biased region" description="Acidic residues" evidence="7">
    <location>
        <begin position="67"/>
        <end position="76"/>
    </location>
</feature>
<evidence type="ECO:0000259" key="8">
    <source>
        <dbReference type="PROSITE" id="PS50305"/>
    </source>
</evidence>